<evidence type="ECO:0000259" key="10">
    <source>
        <dbReference type="PROSITE" id="PS50929"/>
    </source>
</evidence>
<sequence length="1267" mass="144053">MDHCDQKKRKRNPRETANIFSLLTFSYTVSLFKKAYKNDDLEEDDLYEVLKPLRSSKCGDKTEKLWRLEINNKLKKSPSIYRLMWARFGWRYLLMGCTHLCWKIFNIIVEPWGISNLIGYFKPGQTTTTKTEAYYYAALVLLLHLFYTVYVHNYVIWVQQLGVEIKTSFSSLLYRKALKLTPSAVSEITLGNIVTLITKDVYAFQQAIWIVNEGWIAIVQTMIICYLLYAKIGVVAFIGIGVVMSVIPLQVVIGIYVNKLRLAAGEKTDQRLQVLQETLSTIRIIKMYKWEDYFRKKINDSRLIEINKMLLGFYLKIVIVLLGVLFSKIGFYILVISCIWMGVSTETEIIFYLLSIFKDLKHSLGIIIPHGIGRGAELFSAIIRINKVIKGEELPPKLGSDAPTDNPCIELKDAKVNIKDKCILKDVNLSISHGLILVTGTVGSGKSSLLKMILQDYPLSNGYLLTFGRISYASQDPWLFPSSIKQNILFGEKYNEKRYKEVIKVCALEYDLKLFDKGDETIVTDKGLNLSKGQQARVNLARAIYKDSEIYLLDDSLTALDAHVQDYIFDECIKSFLKDKICMLVTQTASHINEADTVIIMNEGHIKYNGAPNEKIIKEINAIVVEDDDLEKEVIDKDEQSQKMNGEAKPKELLETEQTTKMKVYGETNKKGEVDFAVYKKYIIFGGGFILMLVNVILFGVTQGTESYSDSLLTKWVDQQQLALNLERNITQLNTTTLEQSDELAVARTNEKYTIKLYSFMILLVTVLALVKTYAIFDFCRRASINIHKAMVACITYAVMSFFDTHFIGNILNRFSQDMTNIDEHLLYIFSECLRVTFAIAGIVILIATVNPYFLVVAVLFFSFLLFLRKLYLPTGRSLKRLEAASRSPMIGHLNASLEGLTTIRAYKAQHILTQEFDRYQDVFTSAHYTSLLSMRAFGFIMDFLCSIFILVVVIRFIIVDTGTSAGNVGLTLTQLFMLAGLVQWGVRTWADLENLMTSVERVLEYTEIPPEPTDGNEVEDWPKSGRIVYDNVSLAYNKTEIVLKNLNFTVEPNQKIGIVGRTGAGKSSIISTIFRLYEPDGKILIDGVDIKTLSLKFLRKKLAIIPQDPVLFTGTIRTNIDPMNEFKDEELWNVLEEVNIKKIIPTLDMKITSSGGSNFSSGQKQLICLARAILRKTKIVILDEATANMDHETDILLHNTIQKNFSGCTVLTIAHRLHSILVCDKVMVLDRGEIKEYDEPKNLLKNRDGIFYKMVSQAGLLNYLTE</sequence>
<dbReference type="Proteomes" id="UP001153636">
    <property type="component" value="Chromosome 17"/>
</dbReference>
<feature type="domain" description="ABC transporter" evidence="9">
    <location>
        <begin position="1028"/>
        <end position="1257"/>
    </location>
</feature>
<keyword evidence="2" id="KW-0813">Transport</keyword>
<keyword evidence="3 8" id="KW-0812">Transmembrane</keyword>
<evidence type="ECO:0000256" key="8">
    <source>
        <dbReference type="SAM" id="Phobius"/>
    </source>
</evidence>
<feature type="transmembrane region" description="Helical" evidence="8">
    <location>
        <begin position="826"/>
        <end position="847"/>
    </location>
</feature>
<dbReference type="Pfam" id="PF00664">
    <property type="entry name" value="ABC_membrane"/>
    <property type="match status" value="2"/>
</dbReference>
<dbReference type="SUPFAM" id="SSF52540">
    <property type="entry name" value="P-loop containing nucleoside triphosphate hydrolases"/>
    <property type="match status" value="2"/>
</dbReference>
<evidence type="ECO:0000256" key="3">
    <source>
        <dbReference type="ARBA" id="ARBA00022692"/>
    </source>
</evidence>
<dbReference type="InterPro" id="IPR011527">
    <property type="entry name" value="ABC1_TM_dom"/>
</dbReference>
<dbReference type="PROSITE" id="PS50893">
    <property type="entry name" value="ABC_TRANSPORTER_2"/>
    <property type="match status" value="2"/>
</dbReference>
<dbReference type="PROSITE" id="PS50929">
    <property type="entry name" value="ABC_TM1F"/>
    <property type="match status" value="2"/>
</dbReference>
<feature type="transmembrane region" description="Helical" evidence="8">
    <location>
        <begin position="134"/>
        <end position="156"/>
    </location>
</feature>
<dbReference type="CDD" id="cd18580">
    <property type="entry name" value="ABC_6TM_ABCC_D2"/>
    <property type="match status" value="1"/>
</dbReference>
<dbReference type="CDD" id="cd18579">
    <property type="entry name" value="ABC_6TM_ABCC_D1"/>
    <property type="match status" value="1"/>
</dbReference>
<dbReference type="InterPro" id="IPR003593">
    <property type="entry name" value="AAA+_ATPase"/>
</dbReference>
<dbReference type="InterPro" id="IPR036640">
    <property type="entry name" value="ABC1_TM_sf"/>
</dbReference>
<evidence type="ECO:0000256" key="4">
    <source>
        <dbReference type="ARBA" id="ARBA00022741"/>
    </source>
</evidence>
<feature type="transmembrane region" description="Helical" evidence="8">
    <location>
        <begin position="207"/>
        <end position="229"/>
    </location>
</feature>
<dbReference type="CDD" id="cd03244">
    <property type="entry name" value="ABCC_MRP_domain2"/>
    <property type="match status" value="1"/>
</dbReference>
<name>A0A9P0G718_9CUCU</name>
<dbReference type="PANTHER" id="PTHR24223">
    <property type="entry name" value="ATP-BINDING CASSETTE SUB-FAMILY C"/>
    <property type="match status" value="1"/>
</dbReference>
<reference evidence="11" key="1">
    <citation type="submission" date="2022-01" db="EMBL/GenBank/DDBJ databases">
        <authorList>
            <person name="King R."/>
        </authorList>
    </citation>
    <scope>NUCLEOTIDE SEQUENCE</scope>
</reference>
<dbReference type="InterPro" id="IPR017871">
    <property type="entry name" value="ABC_transporter-like_CS"/>
</dbReference>
<protein>
    <recommendedName>
        <fullName evidence="13">Multidrug resistance-associated protein lethal(2)03659</fullName>
    </recommendedName>
</protein>
<dbReference type="EMBL" id="OV651829">
    <property type="protein sequence ID" value="CAH1104509.1"/>
    <property type="molecule type" value="Genomic_DNA"/>
</dbReference>
<dbReference type="CDD" id="cd03250">
    <property type="entry name" value="ABCC_MRP_domain1"/>
    <property type="match status" value="1"/>
</dbReference>
<dbReference type="Gene3D" id="1.20.1560.10">
    <property type="entry name" value="ABC transporter type 1, transmembrane domain"/>
    <property type="match status" value="2"/>
</dbReference>
<accession>A0A9P0G718</accession>
<proteinExistence type="predicted"/>
<dbReference type="FunFam" id="1.20.1560.10:FF:000014">
    <property type="entry name" value="Multidrug resistance-associated protein member 4"/>
    <property type="match status" value="1"/>
</dbReference>
<feature type="transmembrane region" description="Helical" evidence="8">
    <location>
        <begin position="332"/>
        <end position="354"/>
    </location>
</feature>
<dbReference type="SMART" id="SM00382">
    <property type="entry name" value="AAA"/>
    <property type="match status" value="2"/>
</dbReference>
<dbReference type="AlphaFoldDB" id="A0A9P0G718"/>
<evidence type="ECO:0000256" key="6">
    <source>
        <dbReference type="ARBA" id="ARBA00022989"/>
    </source>
</evidence>
<feature type="domain" description="ABC transmembrane type-1" evidence="10">
    <location>
        <begin position="108"/>
        <end position="341"/>
    </location>
</feature>
<dbReference type="GO" id="GO:0016020">
    <property type="term" value="C:membrane"/>
    <property type="evidence" value="ECO:0007669"/>
    <property type="project" value="UniProtKB-SubCell"/>
</dbReference>
<evidence type="ECO:0008006" key="13">
    <source>
        <dbReference type="Google" id="ProtNLM"/>
    </source>
</evidence>
<dbReference type="Pfam" id="PF00005">
    <property type="entry name" value="ABC_tran"/>
    <property type="match status" value="2"/>
</dbReference>
<evidence type="ECO:0000259" key="9">
    <source>
        <dbReference type="PROSITE" id="PS50893"/>
    </source>
</evidence>
<evidence type="ECO:0000256" key="2">
    <source>
        <dbReference type="ARBA" id="ARBA00022448"/>
    </source>
</evidence>
<gene>
    <name evidence="11" type="ORF">PSYICH_LOCUS5573</name>
</gene>
<comment type="subcellular location">
    <subcellularLocation>
        <location evidence="1">Membrane</location>
        <topology evidence="1">Multi-pass membrane protein</topology>
    </subcellularLocation>
</comment>
<evidence type="ECO:0000313" key="11">
    <source>
        <dbReference type="EMBL" id="CAH1104509.1"/>
    </source>
</evidence>
<feature type="domain" description="ABC transmembrane type-1" evidence="10">
    <location>
        <begin position="696"/>
        <end position="995"/>
    </location>
</feature>
<dbReference type="InterPro" id="IPR003439">
    <property type="entry name" value="ABC_transporter-like_ATP-bd"/>
</dbReference>
<dbReference type="InterPro" id="IPR044746">
    <property type="entry name" value="ABCC_6TM_D1"/>
</dbReference>
<keyword evidence="5" id="KW-0067">ATP-binding</keyword>
<dbReference type="SUPFAM" id="SSF90123">
    <property type="entry name" value="ABC transporter transmembrane region"/>
    <property type="match status" value="2"/>
</dbReference>
<feature type="transmembrane region" description="Helical" evidence="8">
    <location>
        <begin position="757"/>
        <end position="777"/>
    </location>
</feature>
<evidence type="ECO:0000313" key="12">
    <source>
        <dbReference type="Proteomes" id="UP001153636"/>
    </source>
</evidence>
<keyword evidence="4" id="KW-0547">Nucleotide-binding</keyword>
<feature type="transmembrane region" description="Helical" evidence="8">
    <location>
        <begin position="92"/>
        <end position="114"/>
    </location>
</feature>
<feature type="transmembrane region" description="Helical" evidence="8">
    <location>
        <begin position="306"/>
        <end position="326"/>
    </location>
</feature>
<dbReference type="GO" id="GO:0140359">
    <property type="term" value="F:ABC-type transporter activity"/>
    <property type="evidence" value="ECO:0007669"/>
    <property type="project" value="InterPro"/>
</dbReference>
<dbReference type="FunFam" id="3.40.50.300:FF:000163">
    <property type="entry name" value="Multidrug resistance-associated protein member 4"/>
    <property type="match status" value="1"/>
</dbReference>
<keyword evidence="12" id="KW-1185">Reference proteome</keyword>
<dbReference type="PROSITE" id="PS00211">
    <property type="entry name" value="ABC_TRANSPORTER_1"/>
    <property type="match status" value="2"/>
</dbReference>
<dbReference type="InterPro" id="IPR044726">
    <property type="entry name" value="ABCC_6TM_D2"/>
</dbReference>
<dbReference type="Gene3D" id="3.40.50.300">
    <property type="entry name" value="P-loop containing nucleotide triphosphate hydrolases"/>
    <property type="match status" value="2"/>
</dbReference>
<organism evidence="11 12">
    <name type="scientific">Psylliodes chrysocephalus</name>
    <dbReference type="NCBI Taxonomy" id="3402493"/>
    <lineage>
        <taxon>Eukaryota</taxon>
        <taxon>Metazoa</taxon>
        <taxon>Ecdysozoa</taxon>
        <taxon>Arthropoda</taxon>
        <taxon>Hexapoda</taxon>
        <taxon>Insecta</taxon>
        <taxon>Pterygota</taxon>
        <taxon>Neoptera</taxon>
        <taxon>Endopterygota</taxon>
        <taxon>Coleoptera</taxon>
        <taxon>Polyphaga</taxon>
        <taxon>Cucujiformia</taxon>
        <taxon>Chrysomeloidea</taxon>
        <taxon>Chrysomelidae</taxon>
        <taxon>Galerucinae</taxon>
        <taxon>Alticini</taxon>
        <taxon>Psylliodes</taxon>
    </lineage>
</organism>
<evidence type="ECO:0000256" key="7">
    <source>
        <dbReference type="ARBA" id="ARBA00023136"/>
    </source>
</evidence>
<feature type="transmembrane region" description="Helical" evidence="8">
    <location>
        <begin position="853"/>
        <end position="872"/>
    </location>
</feature>
<feature type="transmembrane region" description="Helical" evidence="8">
    <location>
        <begin position="937"/>
        <end position="959"/>
    </location>
</feature>
<dbReference type="GO" id="GO:0005524">
    <property type="term" value="F:ATP binding"/>
    <property type="evidence" value="ECO:0007669"/>
    <property type="project" value="UniProtKB-KW"/>
</dbReference>
<feature type="transmembrane region" description="Helical" evidence="8">
    <location>
        <begin position="235"/>
        <end position="257"/>
    </location>
</feature>
<dbReference type="OrthoDB" id="6500128at2759"/>
<dbReference type="GO" id="GO:0016887">
    <property type="term" value="F:ATP hydrolysis activity"/>
    <property type="evidence" value="ECO:0007669"/>
    <property type="project" value="InterPro"/>
</dbReference>
<dbReference type="FunFam" id="3.40.50.300:FF:003146">
    <property type="entry name" value="Predicted protein"/>
    <property type="match status" value="1"/>
</dbReference>
<feature type="domain" description="ABC transporter" evidence="9">
    <location>
        <begin position="409"/>
        <end position="628"/>
    </location>
</feature>
<feature type="transmembrane region" description="Helical" evidence="8">
    <location>
        <begin position="965"/>
        <end position="987"/>
    </location>
</feature>
<dbReference type="PANTHER" id="PTHR24223:SF448">
    <property type="entry name" value="FI20146P1-RELATED"/>
    <property type="match status" value="1"/>
</dbReference>
<feature type="transmembrane region" description="Helical" evidence="8">
    <location>
        <begin position="682"/>
        <end position="701"/>
    </location>
</feature>
<dbReference type="InterPro" id="IPR027417">
    <property type="entry name" value="P-loop_NTPase"/>
</dbReference>
<keyword evidence="7 8" id="KW-0472">Membrane</keyword>
<dbReference type="InterPro" id="IPR050173">
    <property type="entry name" value="ABC_transporter_C-like"/>
</dbReference>
<evidence type="ECO:0000256" key="1">
    <source>
        <dbReference type="ARBA" id="ARBA00004141"/>
    </source>
</evidence>
<keyword evidence="6 8" id="KW-1133">Transmembrane helix</keyword>
<evidence type="ECO:0000256" key="5">
    <source>
        <dbReference type="ARBA" id="ARBA00022840"/>
    </source>
</evidence>